<dbReference type="EMBL" id="CP002738">
    <property type="protein sequence ID" value="AEG02015.1"/>
    <property type="molecule type" value="Genomic_DNA"/>
</dbReference>
<dbReference type="AlphaFoldDB" id="F9ZW44"/>
<dbReference type="RefSeq" id="WP_013820234.1">
    <property type="nucleotide sequence ID" value="NC_015572.1"/>
</dbReference>
<dbReference type="HOGENOM" id="CLU_054392_0_0_6"/>
<reference key="2">
    <citation type="submission" date="2011-05" db="EMBL/GenBank/DDBJ databases">
        <title>Complete genome sequence of the aerobic marine methanotroph Methylomonas methanica MC09.</title>
        <authorList>
            <person name="Boden R."/>
            <person name="Cunliffe M."/>
            <person name="Scanlan J."/>
            <person name="Moussard H."/>
            <person name="Kits K.D."/>
            <person name="Klotz M."/>
            <person name="Jetten M."/>
            <person name="Vuilleumier S."/>
            <person name="Han J."/>
            <person name="Peters L."/>
            <person name="Mikhailova N."/>
            <person name="Teshima H."/>
            <person name="Tapia R."/>
            <person name="Kyrpides N."/>
            <person name="Ivanova N."/>
            <person name="Pagani I."/>
            <person name="Cheng J.-F."/>
            <person name="Goodwin L."/>
            <person name="Han C."/>
            <person name="Hauser L."/>
            <person name="Land M."/>
            <person name="Lapidus A."/>
            <person name="Lucas S."/>
            <person name="Pitluck S."/>
            <person name="Woyke T."/>
            <person name="Stein L.Y."/>
            <person name="Murrell C."/>
        </authorList>
    </citation>
    <scope>NUCLEOTIDE SEQUENCE</scope>
    <source>
        <strain>MC09</strain>
    </source>
</reference>
<proteinExistence type="predicted"/>
<keyword evidence="2" id="KW-1185">Reference proteome</keyword>
<evidence type="ECO:0000313" key="2">
    <source>
        <dbReference type="Proteomes" id="UP000008888"/>
    </source>
</evidence>
<accession>F9ZW44</accession>
<gene>
    <name evidence="1" type="ordered locus">Metme_3654</name>
</gene>
<dbReference type="eggNOG" id="ENOG5033UAV">
    <property type="taxonomic scope" value="Bacteria"/>
</dbReference>
<organism evidence="1 2">
    <name type="scientific">Methylomonas methanica (strain DSM 25384 / MC09)</name>
    <dbReference type="NCBI Taxonomy" id="857087"/>
    <lineage>
        <taxon>Bacteria</taxon>
        <taxon>Pseudomonadati</taxon>
        <taxon>Pseudomonadota</taxon>
        <taxon>Gammaproteobacteria</taxon>
        <taxon>Methylococcales</taxon>
        <taxon>Methylococcaceae</taxon>
        <taxon>Methylomonas</taxon>
    </lineage>
</organism>
<dbReference type="STRING" id="857087.Metme_3654"/>
<sequence length="434" mass="48261">MTDFNQFERALRQHWGEEAALARHEIYFIAQRKSGWRQIVHAAGGLLRDAWLCVRLPRQAAGLARIVCVVSLPDANGWGVLAPLIPHLPENAETASVAIHPGLHGKVPGSKPAAPDRMGWKLALLAMFSGERAAIRGVSPWTTRCCLARRQLWLGVWRRTLGTTGNNIDALILHNDFDLFSASAAEAARGFPPIRSVCVQHGLPTDEFFPTRADIQLIWGESSRKTYLSNNTPPGALIIGTYRAKPSIRFPPCPPAPQRILLVSQTHTPVYGRSLESDFLRLATTLDGNLEKDAFQILLHPEENRLGHPYSTGNLPSRCRNPPHETLIPKDTLPKLPTLVLGFCSTALLEAAQAGHFVLGIDWEVPVSRGALAVGAPQYRIRNGQEALELFERLRENNGFRSEWLQKQQLWINSVFTPLSAGWLDECLQNQPRR</sequence>
<dbReference type="KEGG" id="mmt:Metme_3654"/>
<name>F9ZW44_METMM</name>
<dbReference type="Proteomes" id="UP000008888">
    <property type="component" value="Chromosome"/>
</dbReference>
<evidence type="ECO:0000313" key="1">
    <source>
        <dbReference type="EMBL" id="AEG02015.1"/>
    </source>
</evidence>
<protein>
    <submittedName>
        <fullName evidence="1">Uncharacterized protein</fullName>
    </submittedName>
</protein>
<reference evidence="2" key="3">
    <citation type="submission" date="2011-05" db="EMBL/GenBank/DDBJ databases">
        <title>Complete sequence of Methylomonas methanica MC09.</title>
        <authorList>
            <consortium name="US DOE Joint Genome Institute"/>
            <person name="Lucas S."/>
            <person name="Han J."/>
            <person name="Lapidus A."/>
            <person name="Cheng J.-F."/>
            <person name="Goodwin L."/>
            <person name="Pitluck S."/>
            <person name="Peters L."/>
            <person name="Mikhailova N."/>
            <person name="Teshima H."/>
            <person name="Han C."/>
            <person name="Tapia R."/>
            <person name="Land M."/>
            <person name="Hauser L."/>
            <person name="Kyrpides N."/>
            <person name="Ivanova N."/>
            <person name="Pagani I."/>
            <person name="Stein L."/>
            <person name="Woyke T."/>
        </authorList>
    </citation>
    <scope>NUCLEOTIDE SEQUENCE [LARGE SCALE GENOMIC DNA]</scope>
    <source>
        <strain evidence="2">MC09</strain>
    </source>
</reference>
<reference evidence="1 2" key="1">
    <citation type="journal article" date="2011" name="J. Bacteriol.">
        <title>Complete Genome Sequence of the Aerobic Marine Methanotroph Methylomonas methanica MC09.</title>
        <authorList>
            <person name="Boden R."/>
            <person name="Cunliffe M."/>
            <person name="Scanlan J."/>
            <person name="Moussard H."/>
            <person name="Kits K.D."/>
            <person name="Klotz M.G."/>
            <person name="Jetten M.S."/>
            <person name="Vuilleumier S."/>
            <person name="Han J."/>
            <person name="Peters L."/>
            <person name="Mikhailova N."/>
            <person name="Teshima H."/>
            <person name="Tapia R."/>
            <person name="Kyrpides N."/>
            <person name="Ivanova N."/>
            <person name="Pagani I."/>
            <person name="Cheng J.F."/>
            <person name="Goodwin L."/>
            <person name="Han C."/>
            <person name="Hauser L."/>
            <person name="Land M.L."/>
            <person name="Lapidus A."/>
            <person name="Lucas S."/>
            <person name="Pitluck S."/>
            <person name="Woyke T."/>
            <person name="Stein L."/>
            <person name="Murrell J.C."/>
        </authorList>
    </citation>
    <scope>NUCLEOTIDE SEQUENCE [LARGE SCALE GENOMIC DNA]</scope>
    <source>
        <strain evidence="1 2">MC09</strain>
    </source>
</reference>
<dbReference type="OrthoDB" id="8437159at2"/>